<evidence type="ECO:0000313" key="4">
    <source>
        <dbReference type="Proteomes" id="UP000476064"/>
    </source>
</evidence>
<evidence type="ECO:0000256" key="1">
    <source>
        <dbReference type="SAM" id="Phobius"/>
    </source>
</evidence>
<keyword evidence="1" id="KW-1133">Transmembrane helix</keyword>
<sequence length="393" mass="41080">MTRTLILACLSILLVASIIMRPDEAFQASLQGLTVWWNIVFPGLLPFLTLLELMLAFGVVHGFGTLLHPLMQKLLRLPGEAGIALALGWTGGFPCGAEAAAALRKADKLTVKQGNRLLALSHMPSPLFMLLVVGTGFLHRPELGAAIVIVVWLAGLLPALIAARLAKREAAQPEARASSGLLHRAAAAMRAARERDGRSFGKLLGDAVTVAVYKLMAIGGFMIFCAVLVKLLEPVMPAVIPSFVLPGLIESHIGAYAASAAAIAGGAAWKAAAVAAVLSWGGISALLQAGSAVAGSGLSVRKLAAARLLQSAAAFLLMITCWKPLSALMNGLSPAAATFAWQREELGAGAASPIRAGDLHSLWPYMPALLLLFVFATALLAFVSILTAKLRLR</sequence>
<protein>
    <submittedName>
        <fullName evidence="3">Nucleoside recognition protein</fullName>
    </submittedName>
</protein>
<dbReference type="KEGG" id="plyc:GXP70_12110"/>
<gene>
    <name evidence="3" type="ORF">GXP70_12110</name>
</gene>
<keyword evidence="4" id="KW-1185">Reference proteome</keyword>
<accession>A0A6C0FTX4</accession>
<dbReference type="RefSeq" id="WP_162356972.1">
    <property type="nucleotide sequence ID" value="NZ_CP048209.1"/>
</dbReference>
<feature type="transmembrane region" description="Helical" evidence="1">
    <location>
        <begin position="43"/>
        <end position="67"/>
    </location>
</feature>
<feature type="transmembrane region" description="Helical" evidence="1">
    <location>
        <begin position="117"/>
        <end position="137"/>
    </location>
</feature>
<keyword evidence="1" id="KW-0812">Transmembrane</keyword>
<proteinExistence type="predicted"/>
<dbReference type="InterPro" id="IPR011642">
    <property type="entry name" value="Gate_dom"/>
</dbReference>
<feature type="transmembrane region" description="Helical" evidence="1">
    <location>
        <begin position="203"/>
        <end position="229"/>
    </location>
</feature>
<keyword evidence="1" id="KW-0472">Membrane</keyword>
<dbReference type="EMBL" id="CP048209">
    <property type="protein sequence ID" value="QHT60608.1"/>
    <property type="molecule type" value="Genomic_DNA"/>
</dbReference>
<name>A0A6C0FTX4_9BACL</name>
<organism evidence="3 4">
    <name type="scientific">Paenibacillus lycopersici</name>
    <dbReference type="NCBI Taxonomy" id="2704462"/>
    <lineage>
        <taxon>Bacteria</taxon>
        <taxon>Bacillati</taxon>
        <taxon>Bacillota</taxon>
        <taxon>Bacilli</taxon>
        <taxon>Bacillales</taxon>
        <taxon>Paenibacillaceae</taxon>
        <taxon>Paenibacillus</taxon>
    </lineage>
</organism>
<evidence type="ECO:0000313" key="3">
    <source>
        <dbReference type="EMBL" id="QHT60608.1"/>
    </source>
</evidence>
<feature type="domain" description="Nucleoside transporter/FeoB GTPase Gate" evidence="2">
    <location>
        <begin position="40"/>
        <end position="128"/>
    </location>
</feature>
<dbReference type="Proteomes" id="UP000476064">
    <property type="component" value="Chromosome"/>
</dbReference>
<reference evidence="3 4" key="1">
    <citation type="submission" date="2020-01" db="EMBL/GenBank/DDBJ databases">
        <title>Paenibacillus sp. nov., isolated from tomato rhizosphere.</title>
        <authorList>
            <person name="Weon H.-Y."/>
            <person name="Lee S.A."/>
        </authorList>
    </citation>
    <scope>NUCLEOTIDE SEQUENCE [LARGE SCALE GENOMIC DNA]</scope>
    <source>
        <strain evidence="3 4">12200R-189</strain>
    </source>
</reference>
<dbReference type="Pfam" id="PF07670">
    <property type="entry name" value="Gate"/>
    <property type="match status" value="1"/>
</dbReference>
<feature type="transmembrane region" description="Helical" evidence="1">
    <location>
        <begin position="143"/>
        <end position="166"/>
    </location>
</feature>
<dbReference type="AlphaFoldDB" id="A0A6C0FTX4"/>
<evidence type="ECO:0000259" key="2">
    <source>
        <dbReference type="Pfam" id="PF07670"/>
    </source>
</evidence>
<feature type="transmembrane region" description="Helical" evidence="1">
    <location>
        <begin position="365"/>
        <end position="388"/>
    </location>
</feature>
<feature type="transmembrane region" description="Helical" evidence="1">
    <location>
        <begin position="267"/>
        <end position="287"/>
    </location>
</feature>